<proteinExistence type="predicted"/>
<comment type="caution">
    <text evidence="3">The sequence shown here is derived from an EMBL/GenBank/DDBJ whole genome shotgun (WGS) entry which is preliminary data.</text>
</comment>
<dbReference type="Proteomes" id="UP001501469">
    <property type="component" value="Unassembled WGS sequence"/>
</dbReference>
<dbReference type="NCBIfam" id="NF045521">
    <property type="entry name" value="rhoda_near_glyco"/>
    <property type="match status" value="1"/>
</dbReference>
<dbReference type="Gene3D" id="3.40.250.10">
    <property type="entry name" value="Rhodanese-like domain"/>
    <property type="match status" value="1"/>
</dbReference>
<feature type="domain" description="Rhodanese" evidence="2">
    <location>
        <begin position="62"/>
        <end position="151"/>
    </location>
</feature>
<accession>A0ABP7T8I6</accession>
<dbReference type="RefSeq" id="WP_345049441.1">
    <property type="nucleotide sequence ID" value="NZ_BAABDK010000001.1"/>
</dbReference>
<dbReference type="CDD" id="cd00158">
    <property type="entry name" value="RHOD"/>
    <property type="match status" value="1"/>
</dbReference>
<keyword evidence="1" id="KW-0732">Signal</keyword>
<dbReference type="PANTHER" id="PTHR43031:SF1">
    <property type="entry name" value="PYRIDINE NUCLEOTIDE-DISULPHIDE OXIDOREDUCTASE"/>
    <property type="match status" value="1"/>
</dbReference>
<protein>
    <recommendedName>
        <fullName evidence="2">Rhodanese domain-containing protein</fullName>
    </recommendedName>
</protein>
<evidence type="ECO:0000259" key="2">
    <source>
        <dbReference type="PROSITE" id="PS50206"/>
    </source>
</evidence>
<organism evidence="3 4">
    <name type="scientific">Hymenobacter glaciei</name>
    <dbReference type="NCBI Taxonomy" id="877209"/>
    <lineage>
        <taxon>Bacteria</taxon>
        <taxon>Pseudomonadati</taxon>
        <taxon>Bacteroidota</taxon>
        <taxon>Cytophagia</taxon>
        <taxon>Cytophagales</taxon>
        <taxon>Hymenobacteraceae</taxon>
        <taxon>Hymenobacter</taxon>
    </lineage>
</organism>
<feature type="signal peptide" evidence="1">
    <location>
        <begin position="1"/>
        <end position="19"/>
    </location>
</feature>
<evidence type="ECO:0000313" key="3">
    <source>
        <dbReference type="EMBL" id="GAA4022652.1"/>
    </source>
</evidence>
<evidence type="ECO:0000256" key="1">
    <source>
        <dbReference type="SAM" id="SignalP"/>
    </source>
</evidence>
<dbReference type="PANTHER" id="PTHR43031">
    <property type="entry name" value="FAD-DEPENDENT OXIDOREDUCTASE"/>
    <property type="match status" value="1"/>
</dbReference>
<dbReference type="InterPro" id="IPR001763">
    <property type="entry name" value="Rhodanese-like_dom"/>
</dbReference>
<dbReference type="PROSITE" id="PS51257">
    <property type="entry name" value="PROKAR_LIPOPROTEIN"/>
    <property type="match status" value="1"/>
</dbReference>
<dbReference type="EMBL" id="BAABDK010000001">
    <property type="protein sequence ID" value="GAA4022652.1"/>
    <property type="molecule type" value="Genomic_DNA"/>
</dbReference>
<gene>
    <name evidence="3" type="ORF">GCM10022409_03030</name>
</gene>
<name>A0ABP7T8I6_9BACT</name>
<dbReference type="PROSITE" id="PS50206">
    <property type="entry name" value="RHODANESE_3"/>
    <property type="match status" value="1"/>
</dbReference>
<dbReference type="SMART" id="SM00450">
    <property type="entry name" value="RHOD"/>
    <property type="match status" value="1"/>
</dbReference>
<dbReference type="Pfam" id="PF00581">
    <property type="entry name" value="Rhodanese"/>
    <property type="match status" value="1"/>
</dbReference>
<sequence length="178" mass="19801">MFPLRFVRFGCSFGLLVLAGCGSEAETTPPRAGVLYQQLLRTIYRHTVPTVPAAALAQELQRAAPPLLLDVRTPAEFRVSHLTGARFVDVDSVPTAQFAGLDREQPVVVYCSVGVRSERLGERLHVLGFRHVRNLYGGLFEWVNEGHPVVNAAGSTPNVHPYSTFWGSWLRRGRKVYE</sequence>
<feature type="chain" id="PRO_5046335950" description="Rhodanese domain-containing protein" evidence="1">
    <location>
        <begin position="20"/>
        <end position="178"/>
    </location>
</feature>
<reference evidence="4" key="1">
    <citation type="journal article" date="2019" name="Int. J. Syst. Evol. Microbiol.">
        <title>The Global Catalogue of Microorganisms (GCM) 10K type strain sequencing project: providing services to taxonomists for standard genome sequencing and annotation.</title>
        <authorList>
            <consortium name="The Broad Institute Genomics Platform"/>
            <consortium name="The Broad Institute Genome Sequencing Center for Infectious Disease"/>
            <person name="Wu L."/>
            <person name="Ma J."/>
        </authorList>
    </citation>
    <scope>NUCLEOTIDE SEQUENCE [LARGE SCALE GENOMIC DNA]</scope>
    <source>
        <strain evidence="4">JCM 17225</strain>
    </source>
</reference>
<dbReference type="InterPro" id="IPR050229">
    <property type="entry name" value="GlpE_sulfurtransferase"/>
</dbReference>
<dbReference type="InterPro" id="IPR036873">
    <property type="entry name" value="Rhodanese-like_dom_sf"/>
</dbReference>
<keyword evidence="4" id="KW-1185">Reference proteome</keyword>
<evidence type="ECO:0000313" key="4">
    <source>
        <dbReference type="Proteomes" id="UP001501469"/>
    </source>
</evidence>
<dbReference type="SUPFAM" id="SSF52821">
    <property type="entry name" value="Rhodanese/Cell cycle control phosphatase"/>
    <property type="match status" value="1"/>
</dbReference>